<reference evidence="1 2" key="1">
    <citation type="journal article" date="2018" name="Mol. Biol. Evol.">
        <title>Analysis of the draft genome of the red seaweed Gracilariopsis chorda provides insights into genome size evolution in Rhodophyta.</title>
        <authorList>
            <person name="Lee J."/>
            <person name="Yang E.C."/>
            <person name="Graf L."/>
            <person name="Yang J.H."/>
            <person name="Qiu H."/>
            <person name="Zel Zion U."/>
            <person name="Chan C.X."/>
            <person name="Stephens T.G."/>
            <person name="Weber A.P.M."/>
            <person name="Boo G.H."/>
            <person name="Boo S.M."/>
            <person name="Kim K.M."/>
            <person name="Shin Y."/>
            <person name="Jung M."/>
            <person name="Lee S.J."/>
            <person name="Yim H.S."/>
            <person name="Lee J.H."/>
            <person name="Bhattacharya D."/>
            <person name="Yoon H.S."/>
        </authorList>
    </citation>
    <scope>NUCLEOTIDE SEQUENCE [LARGE SCALE GENOMIC DNA]</scope>
    <source>
        <strain evidence="1 2">SKKU-2015</strain>
        <tissue evidence="1">Whole body</tissue>
    </source>
</reference>
<dbReference type="OrthoDB" id="9131at2759"/>
<proteinExistence type="predicted"/>
<accession>A0A2V3IG02</accession>
<gene>
    <name evidence="1" type="ORF">BWQ96_09353</name>
</gene>
<name>A0A2V3IG02_9FLOR</name>
<dbReference type="AlphaFoldDB" id="A0A2V3IG02"/>
<dbReference type="Proteomes" id="UP000247409">
    <property type="component" value="Unassembled WGS sequence"/>
</dbReference>
<keyword evidence="2" id="KW-1185">Reference proteome</keyword>
<sequence length="287" mass="33255">MERKGPIRPQQGGGTGVGLKIPPQIYLVEPKKFSVITSEMKSLLNATKRQTERHLQLSNPLDRKTLRQKLQHLEVLEESLLWRMFLLCHRKGNDKLRATTVASNDLLCKKVSVGNAIEPVPRDECTCNKHTFACERSAIVTKPMKEIDKHLRRKQNMQSNTCFRTPILQFIPGLPKRIEEVVQLWRKGDRGRFHPIFLFDTAKQRKKMIVGYSDLRWKQSGQKAAFYKYKRLVTLVTQAHGRLGIFEVDSSSWTEALSCYHARYDSEDKPVPLSTFFTTGKQRFNKR</sequence>
<protein>
    <submittedName>
        <fullName evidence="1">Uncharacterized protein</fullName>
    </submittedName>
</protein>
<evidence type="ECO:0000313" key="2">
    <source>
        <dbReference type="Proteomes" id="UP000247409"/>
    </source>
</evidence>
<evidence type="ECO:0000313" key="1">
    <source>
        <dbReference type="EMBL" id="PXF40958.1"/>
    </source>
</evidence>
<dbReference type="EMBL" id="NBIV01000250">
    <property type="protein sequence ID" value="PXF40958.1"/>
    <property type="molecule type" value="Genomic_DNA"/>
</dbReference>
<organism evidence="1 2">
    <name type="scientific">Gracilariopsis chorda</name>
    <dbReference type="NCBI Taxonomy" id="448386"/>
    <lineage>
        <taxon>Eukaryota</taxon>
        <taxon>Rhodophyta</taxon>
        <taxon>Florideophyceae</taxon>
        <taxon>Rhodymeniophycidae</taxon>
        <taxon>Gracilariales</taxon>
        <taxon>Gracilariaceae</taxon>
        <taxon>Gracilariopsis</taxon>
    </lineage>
</organism>
<comment type="caution">
    <text evidence="1">The sequence shown here is derived from an EMBL/GenBank/DDBJ whole genome shotgun (WGS) entry which is preliminary data.</text>
</comment>